<keyword evidence="3 8" id="KW-1133">Transmembrane helix</keyword>
<keyword evidence="7" id="KW-0807">Transducer</keyword>
<gene>
    <name evidence="10" type="ORF">RRG08_028890</name>
</gene>
<dbReference type="InterPro" id="IPR017452">
    <property type="entry name" value="GPCR_Rhodpsn_7TM"/>
</dbReference>
<sequence>MYESTYAIAQTFSTISSVYTSNGAELKKIFFSISVVAQLVLVIICTVILVRKLAQSSRWSAQTASQFDFTAKTGGQGVMSQKDKRLVKMITFLSTIFIACFLPSAVNLILMICSVEFSAVGRYKNLFLVGWSFLNCLEATNASVNIFVYYKMSSHYRKNYSCSNFRTSKMQRLITKFED</sequence>
<evidence type="ECO:0000256" key="3">
    <source>
        <dbReference type="ARBA" id="ARBA00022989"/>
    </source>
</evidence>
<comment type="subcellular location">
    <subcellularLocation>
        <location evidence="1">Membrane</location>
        <topology evidence="1">Multi-pass membrane protein</topology>
    </subcellularLocation>
</comment>
<keyword evidence="4" id="KW-0297">G-protein coupled receptor</keyword>
<keyword evidence="11" id="KW-1185">Reference proteome</keyword>
<evidence type="ECO:0000259" key="9">
    <source>
        <dbReference type="PROSITE" id="PS50262"/>
    </source>
</evidence>
<dbReference type="AlphaFoldDB" id="A0AAE1A111"/>
<dbReference type="PANTHER" id="PTHR45695:SF9">
    <property type="entry name" value="LEUCOKININ RECEPTOR"/>
    <property type="match status" value="1"/>
</dbReference>
<evidence type="ECO:0000256" key="2">
    <source>
        <dbReference type="ARBA" id="ARBA00022692"/>
    </source>
</evidence>
<dbReference type="PANTHER" id="PTHR45695">
    <property type="entry name" value="LEUCOKININ RECEPTOR-RELATED"/>
    <property type="match status" value="1"/>
</dbReference>
<comment type="caution">
    <text evidence="10">The sequence shown here is derived from an EMBL/GenBank/DDBJ whole genome shotgun (WGS) entry which is preliminary data.</text>
</comment>
<feature type="transmembrane region" description="Helical" evidence="8">
    <location>
        <begin position="132"/>
        <end position="150"/>
    </location>
</feature>
<dbReference type="Proteomes" id="UP001283361">
    <property type="component" value="Unassembled WGS sequence"/>
</dbReference>
<proteinExistence type="predicted"/>
<accession>A0AAE1A111</accession>
<feature type="domain" description="G-protein coupled receptors family 1 profile" evidence="9">
    <location>
        <begin position="1"/>
        <end position="149"/>
    </location>
</feature>
<keyword evidence="5 8" id="KW-0472">Membrane</keyword>
<dbReference type="SUPFAM" id="SSF81321">
    <property type="entry name" value="Family A G protein-coupled receptor-like"/>
    <property type="match status" value="1"/>
</dbReference>
<dbReference type="Gene3D" id="1.20.1070.10">
    <property type="entry name" value="Rhodopsin 7-helix transmembrane proteins"/>
    <property type="match status" value="1"/>
</dbReference>
<dbReference type="PROSITE" id="PS50262">
    <property type="entry name" value="G_PROTEIN_RECEP_F1_2"/>
    <property type="match status" value="1"/>
</dbReference>
<name>A0AAE1A111_9GAST</name>
<evidence type="ECO:0000256" key="4">
    <source>
        <dbReference type="ARBA" id="ARBA00023040"/>
    </source>
</evidence>
<feature type="transmembrane region" description="Helical" evidence="8">
    <location>
        <begin position="29"/>
        <end position="50"/>
    </location>
</feature>
<dbReference type="EMBL" id="JAWDGP010002848">
    <property type="protein sequence ID" value="KAK3779333.1"/>
    <property type="molecule type" value="Genomic_DNA"/>
</dbReference>
<keyword evidence="6" id="KW-0675">Receptor</keyword>
<dbReference type="GO" id="GO:0005886">
    <property type="term" value="C:plasma membrane"/>
    <property type="evidence" value="ECO:0007669"/>
    <property type="project" value="TreeGrafter"/>
</dbReference>
<evidence type="ECO:0000256" key="6">
    <source>
        <dbReference type="ARBA" id="ARBA00023170"/>
    </source>
</evidence>
<evidence type="ECO:0000256" key="5">
    <source>
        <dbReference type="ARBA" id="ARBA00023136"/>
    </source>
</evidence>
<evidence type="ECO:0000256" key="1">
    <source>
        <dbReference type="ARBA" id="ARBA00004141"/>
    </source>
</evidence>
<keyword evidence="2 8" id="KW-0812">Transmembrane</keyword>
<evidence type="ECO:0000313" key="11">
    <source>
        <dbReference type="Proteomes" id="UP001283361"/>
    </source>
</evidence>
<dbReference type="GO" id="GO:0008528">
    <property type="term" value="F:G protein-coupled peptide receptor activity"/>
    <property type="evidence" value="ECO:0007669"/>
    <property type="project" value="InterPro"/>
</dbReference>
<evidence type="ECO:0000313" key="10">
    <source>
        <dbReference type="EMBL" id="KAK3779333.1"/>
    </source>
</evidence>
<dbReference type="Pfam" id="PF10324">
    <property type="entry name" value="7TM_GPCR_Srw"/>
    <property type="match status" value="1"/>
</dbReference>
<protein>
    <recommendedName>
        <fullName evidence="9">G-protein coupled receptors family 1 profile domain-containing protein</fullName>
    </recommendedName>
</protein>
<reference evidence="10" key="1">
    <citation type="journal article" date="2023" name="G3 (Bethesda)">
        <title>A reference genome for the long-term kleptoplast-retaining sea slug Elysia crispata morphotype clarki.</title>
        <authorList>
            <person name="Eastman K.E."/>
            <person name="Pendleton A.L."/>
            <person name="Shaikh M.A."/>
            <person name="Suttiyut T."/>
            <person name="Ogas R."/>
            <person name="Tomko P."/>
            <person name="Gavelis G."/>
            <person name="Widhalm J.R."/>
            <person name="Wisecaver J.H."/>
        </authorList>
    </citation>
    <scope>NUCLEOTIDE SEQUENCE</scope>
    <source>
        <strain evidence="10">ECLA1</strain>
    </source>
</reference>
<feature type="transmembrane region" description="Helical" evidence="8">
    <location>
        <begin position="89"/>
        <end position="112"/>
    </location>
</feature>
<evidence type="ECO:0000256" key="8">
    <source>
        <dbReference type="SAM" id="Phobius"/>
    </source>
</evidence>
<organism evidence="10 11">
    <name type="scientific">Elysia crispata</name>
    <name type="common">lettuce slug</name>
    <dbReference type="NCBI Taxonomy" id="231223"/>
    <lineage>
        <taxon>Eukaryota</taxon>
        <taxon>Metazoa</taxon>
        <taxon>Spiralia</taxon>
        <taxon>Lophotrochozoa</taxon>
        <taxon>Mollusca</taxon>
        <taxon>Gastropoda</taxon>
        <taxon>Heterobranchia</taxon>
        <taxon>Euthyneura</taxon>
        <taxon>Panpulmonata</taxon>
        <taxon>Sacoglossa</taxon>
        <taxon>Placobranchoidea</taxon>
        <taxon>Plakobranchidae</taxon>
        <taxon>Elysia</taxon>
    </lineage>
</organism>
<dbReference type="InterPro" id="IPR019427">
    <property type="entry name" value="7TM_GPCR_serpentine_rcpt_Srw"/>
</dbReference>
<evidence type="ECO:0000256" key="7">
    <source>
        <dbReference type="ARBA" id="ARBA00023224"/>
    </source>
</evidence>